<dbReference type="EMBL" id="JAVFKY010000003">
    <property type="protein sequence ID" value="KAK5579719.1"/>
    <property type="molecule type" value="Genomic_DNA"/>
</dbReference>
<dbReference type="SUPFAM" id="SSF50729">
    <property type="entry name" value="PH domain-like"/>
    <property type="match status" value="1"/>
</dbReference>
<evidence type="ECO:0000256" key="6">
    <source>
        <dbReference type="SAM" id="Coils"/>
    </source>
</evidence>
<evidence type="ECO:0000313" key="9">
    <source>
        <dbReference type="EMBL" id="KAK5579719.1"/>
    </source>
</evidence>
<accession>A0AAN7TU74</accession>
<dbReference type="Pfam" id="PF21896">
    <property type="entry name" value="Talin_IBS2B"/>
    <property type="match status" value="1"/>
</dbReference>
<dbReference type="Pfam" id="PF16511">
    <property type="entry name" value="FERM_f0"/>
    <property type="match status" value="1"/>
</dbReference>
<dbReference type="InterPro" id="IPR049108">
    <property type="entry name" value="Talin_R4"/>
</dbReference>
<evidence type="ECO:0000259" key="7">
    <source>
        <dbReference type="PROSITE" id="PS50057"/>
    </source>
</evidence>
<evidence type="ECO:0000256" key="1">
    <source>
        <dbReference type="ARBA" id="ARBA00004245"/>
    </source>
</evidence>
<dbReference type="SMART" id="SM00307">
    <property type="entry name" value="ILWEQ"/>
    <property type="match status" value="1"/>
</dbReference>
<evidence type="ECO:0000313" key="10">
    <source>
        <dbReference type="Proteomes" id="UP001344447"/>
    </source>
</evidence>
<dbReference type="FunFam" id="1.20.1420.10:FF:000017">
    <property type="entry name" value="Talin"/>
    <property type="match status" value="1"/>
</dbReference>
<dbReference type="Gene3D" id="1.20.120.230">
    <property type="entry name" value="Alpha-catenin/vinculin-like"/>
    <property type="match status" value="2"/>
</dbReference>
<dbReference type="Gene3D" id="1.20.80.10">
    <property type="match status" value="1"/>
</dbReference>
<dbReference type="Gene3D" id="2.30.29.30">
    <property type="entry name" value="Pleckstrin-homology domain (PH domain)/Phosphotyrosine-binding domain (PTB)"/>
    <property type="match status" value="1"/>
</dbReference>
<dbReference type="Gene3D" id="1.20.1410.10">
    <property type="entry name" value="I/LWEQ domain"/>
    <property type="match status" value="1"/>
</dbReference>
<dbReference type="PROSITE" id="PS00660">
    <property type="entry name" value="FERM_1"/>
    <property type="match status" value="1"/>
</dbReference>
<evidence type="ECO:0000259" key="8">
    <source>
        <dbReference type="PROSITE" id="PS50945"/>
    </source>
</evidence>
<dbReference type="SUPFAM" id="SSF54236">
    <property type="entry name" value="Ubiquitin-like"/>
    <property type="match status" value="1"/>
</dbReference>
<dbReference type="GO" id="GO:0005856">
    <property type="term" value="C:cytoskeleton"/>
    <property type="evidence" value="ECO:0007669"/>
    <property type="project" value="UniProtKB-SubCell"/>
</dbReference>
<evidence type="ECO:0000256" key="5">
    <source>
        <dbReference type="ARBA" id="ARBA00023212"/>
    </source>
</evidence>
<dbReference type="FunFam" id="1.20.1420.10:FF:000025">
    <property type="match status" value="1"/>
</dbReference>
<dbReference type="PROSITE" id="PS50945">
    <property type="entry name" value="I_LWEQ"/>
    <property type="match status" value="1"/>
</dbReference>
<dbReference type="InterPro" id="IPR019749">
    <property type="entry name" value="Band_41_domain"/>
</dbReference>
<dbReference type="GO" id="GO:0005938">
    <property type="term" value="C:cell cortex"/>
    <property type="evidence" value="ECO:0007669"/>
    <property type="project" value="UniProtKB-SubCell"/>
</dbReference>
<keyword evidence="3" id="KW-0963">Cytoplasm</keyword>
<dbReference type="Pfam" id="PF01608">
    <property type="entry name" value="I_LWEQ"/>
    <property type="match status" value="1"/>
</dbReference>
<protein>
    <submittedName>
        <fullName evidence="9">Uncharacterized protein</fullName>
    </submittedName>
</protein>
<feature type="domain" description="FERM" evidence="7">
    <location>
        <begin position="84"/>
        <end position="365"/>
    </location>
</feature>
<evidence type="ECO:0000256" key="4">
    <source>
        <dbReference type="ARBA" id="ARBA00023203"/>
    </source>
</evidence>
<dbReference type="SMART" id="SM00295">
    <property type="entry name" value="B41"/>
    <property type="match status" value="1"/>
</dbReference>
<gene>
    <name evidence="9" type="ORF">RB653_009405</name>
</gene>
<dbReference type="GO" id="GO:0051015">
    <property type="term" value="F:actin filament binding"/>
    <property type="evidence" value="ECO:0007669"/>
    <property type="project" value="InterPro"/>
</dbReference>
<keyword evidence="4" id="KW-0009">Actin-binding</keyword>
<proteinExistence type="predicted"/>
<dbReference type="InterPro" id="IPR019748">
    <property type="entry name" value="FERM_central"/>
</dbReference>
<dbReference type="PANTHER" id="PTHR19981">
    <property type="entry name" value="TALIN"/>
    <property type="match status" value="1"/>
</dbReference>
<sequence length="2493" mass="268624">MSISLKINIVGTNTIKTLRFAPDMCIQECCTHIFEKTNEGGPDHGLYQAHVEGKQTARWLAMEKTLAFYDINSDQQLDYKKKHRPQKFKLLDGTIKTQMIDESQNVSDIVNSICKKMGIKNPEEYSLMNSAGAWLNNTQILSEQGISENDITVLMKKFFFNDANIDRNDPVQLHLLFVQCRDGIIEGKYPTQREESLALAALQCQVQLGDYNPTKHVPGFLTLKEYLPLQWLKSKGVEKDIFKEHKKLVSMTEVNAKYRYVQLCRSLKTYGMTSFEVKIREYGKKKMVDHILGITREQMLLMLSETKEVIMTHPLKHIKRWAATDKSFTLDFGDHETEYLILQTPNPEQISQLIGGYIEIIMKARKDTSKVVEKEDTAMGVEEVMAVKKGSVASSSSYMGYGAGGGGANQLQPSQQIPITDLKSALRATDLLIGELGGFRSSSGAVPQNFTRSFTTLTPQQFKHQLVSHTNAMAIAAQGLFQDMTTPPATGGIAAFQQAITKRAQIIMAELNTVGTAAKNAGYFPDMASFSDEIIGVATKLSESMARLLAIGSSIQGTECDEKSQKAAQTEIFNVQSLTTLMMAACDNEYVTDSSSKLLIECAKNVSAAIADMLAVGNSKVEFIDDELLLGQIQNTLKTTALTSDELISTTENLASTSCHPESRKQITSITQSALTQSNALLTAFKSGEIPEQDYNLLNARVSEIIESVNLINYALDCSEREYKISITSNGVEVGEGEILAGTNLTEEFSTVANDLTNAIMTMRSNLKNPDTVMESYKMVAGHANRLITCTKAVASRADTQSQQRLFNSTNAVFESVANLSNHCRSYIKNPEQEAHTFQIVETAGHLQFLTQNMSTDAGKIACITSLRDYSKEMIAQVSSLISTSRTSSQYLPEANGITLLKGAKDVSDALSKLMVGIKKVVLDPKSEATQMELLTLAQKQSLPPMNLVSTSKRFAPKISDPNQKQKLIFSSDAAAQSVQKLMKAGEAYKRICGHIEIEEALEAFDSTIADLETTEIAIAGGFLDTVSGTTREGAAELLMVAIKDLNNVNNELVTDIRVNPARLGDLVKAATESATSVAISAKTLICATTGKQVQKKLMGITKQLMIDMEQLIRASRSVASNPNDPASELLLDAASSDVSISTAALVGSTVNVDCKELDEASADISNLLSLKMGSLDSILSQPTEEYAYYIEEIASSTKALAAASQQVVAMARNKNLKGLGASAKITASALSTLIGHAQNAIVLTENEATKNAILASTVALGGQIIGLLDFSKARIANYKDPIYDQNLINQAKSVEDHLVKVSRSLGGDGNNTMCDEAVDRIIEATRSLDKTILPDTSGTQTNAHLEMLHQQSLLAITQASKKLGSITSNLVNSKNNTDLVGSGSTDAADAIIEMIEAAKHVIHCSISTSSPDILLPAKSIYDASQMLTANQTDVNHVINHARIIASCTSQLLSITRERASQFNEQDEQQLQVRDGIVKSTQQLAHATSSLARAVKSVTSKEPGAKAMISQSLKDLDSAINNLLITSSVPAAERGIGIADFNKLMSTCRSVSTASSQLIISASSCSQKPKDIELSSILSENAVLMTNSLKDIIKVTSSMMPGVNFCEEAIEIAQRAISDISSVALSVAVGSFDSAVNNKESLSHIESQEKLVDITKKIGTGINDLLKASRQSPEAIGISAKALSFIAPSLVNATKPVLATAPDADAQNDMVTEAKNVGDSILKLCQASLVASSNPSKETYQIIVNKCVDASEAMSKLVAQISSGVNLYKELDESLDRIRKSVVQTSAKDAPKDSEHRGYQEYKEDLNNLTKNLAMSLKTIVATDGNNLVSISTISKDIANYISDIAHVSSSILTTTSDQKIRDSIITSSRQLIVSTGDIVNHIKTNSTDKANSSQSKVNDSYRATNENITRFLQSLKQGAIGEILSDAAIDQIRKVISDLDGYSLFAAAGQLENDQSSQSTMNEVTKQHHLKNLQKDTITQAKLLIVASSQLVGSSRGTQEHLGAATTKVANTVSSLVKTAKDIASVLADTTSQQDILSASKALSISSQQMVLATKDAQRFKKDATAFRSLGKSAEAVAEAVGQFLASVYTAISDAGKGIKELEKSIVQVANYHEKPDTVLSNKDATAEIFAQSARDLAKSSIEIVTSYTSSQDDLVKSSQAVVANVQSFISNSKGVIALLGNGNDELKTKVLENVKQTTGDMLTLLQCVKDQDKNGSTSIADATRSVSERVHNVVSLSKSLPGGQNIVVEEDNVLEDLEALAEDELTACARSIEEATARLIAARPQSKAKNGKLDAEGVAATIVDASSAIAKAVAKLVNAAAIAQSKRREDQIANGSVYKADPTWSNGLISAAKGVGAATHRLVEASMKSATGKAEEEELIATARAVAAATALLVSASRAKSGDDYQSQAAHSHLSTAARQVASATSDLVAAAKAATIFDEQQQEEEQEQFNFTGSKVKELEQQMKILKLEKELETARRQMLNSRKQNYNKN</sequence>
<dbReference type="CDD" id="cd17090">
    <property type="entry name" value="FERM_F1_TLN"/>
    <property type="match status" value="1"/>
</dbReference>
<dbReference type="PROSITE" id="PS00661">
    <property type="entry name" value="FERM_2"/>
    <property type="match status" value="1"/>
</dbReference>
<dbReference type="Pfam" id="PF00373">
    <property type="entry name" value="FERM_M"/>
    <property type="match status" value="1"/>
</dbReference>
<dbReference type="FunFam" id="1.20.80.10:FF:000007">
    <property type="entry name" value="Talin 2"/>
    <property type="match status" value="1"/>
</dbReference>
<dbReference type="CDD" id="cd14473">
    <property type="entry name" value="FERM_B-lobe"/>
    <property type="match status" value="1"/>
</dbReference>
<feature type="domain" description="I/LWEQ" evidence="8">
    <location>
        <begin position="2251"/>
        <end position="2493"/>
    </location>
</feature>
<dbReference type="SUPFAM" id="SSF109885">
    <property type="entry name" value="I/LWEQ domain"/>
    <property type="match status" value="1"/>
</dbReference>
<dbReference type="FunFam" id="2.30.29.30:FF:000028">
    <property type="entry name" value="Talin 2"/>
    <property type="match status" value="1"/>
</dbReference>
<dbReference type="InterPro" id="IPR054060">
    <property type="entry name" value="TLN1-like_RS"/>
</dbReference>
<dbReference type="Pfam" id="PF21865">
    <property type="entry name" value="TLN1-like_RS"/>
    <property type="match status" value="3"/>
</dbReference>
<dbReference type="PROSITE" id="PS50057">
    <property type="entry name" value="FERM_3"/>
    <property type="match status" value="1"/>
</dbReference>
<organism evidence="9 10">
    <name type="scientific">Dictyostelium firmibasis</name>
    <dbReference type="NCBI Taxonomy" id="79012"/>
    <lineage>
        <taxon>Eukaryota</taxon>
        <taxon>Amoebozoa</taxon>
        <taxon>Evosea</taxon>
        <taxon>Eumycetozoa</taxon>
        <taxon>Dictyostelia</taxon>
        <taxon>Dictyosteliales</taxon>
        <taxon>Dictyosteliaceae</taxon>
        <taxon>Dictyostelium</taxon>
    </lineage>
</organism>
<dbReference type="SUPFAM" id="SSF47220">
    <property type="entry name" value="alpha-catenin/vinculin-like"/>
    <property type="match status" value="4"/>
</dbReference>
<reference evidence="9 10" key="1">
    <citation type="submission" date="2023-11" db="EMBL/GenBank/DDBJ databases">
        <title>Dfirmibasis_genome.</title>
        <authorList>
            <person name="Edelbroek B."/>
            <person name="Kjellin J."/>
            <person name="Jerlstrom-Hultqvist J."/>
            <person name="Soderbom F."/>
        </authorList>
    </citation>
    <scope>NUCLEOTIDE SEQUENCE [LARGE SCALE GENOMIC DNA]</scope>
    <source>
        <strain evidence="9 10">TNS-C-14</strain>
    </source>
</reference>
<dbReference type="InterPro" id="IPR029071">
    <property type="entry name" value="Ubiquitin-like_domsf"/>
</dbReference>
<dbReference type="Gene3D" id="3.10.20.90">
    <property type="entry name" value="Phosphatidylinositol 3-kinase Catalytic Subunit, Chain A, domain 1"/>
    <property type="match status" value="2"/>
</dbReference>
<dbReference type="InterPro" id="IPR000299">
    <property type="entry name" value="FERM_domain"/>
</dbReference>
<dbReference type="GO" id="GO:0030036">
    <property type="term" value="P:actin cytoskeleton organization"/>
    <property type="evidence" value="ECO:0007669"/>
    <property type="project" value="TreeGrafter"/>
</dbReference>
<comment type="subcellular location">
    <subcellularLocation>
        <location evidence="2">Cytoplasm</location>
        <location evidence="2">Cell cortex</location>
    </subcellularLocation>
    <subcellularLocation>
        <location evidence="1">Cytoplasm</location>
        <location evidence="1">Cytoskeleton</location>
    </subcellularLocation>
</comment>
<dbReference type="GO" id="GO:0098609">
    <property type="term" value="P:cell-cell adhesion"/>
    <property type="evidence" value="ECO:0007669"/>
    <property type="project" value="TreeGrafter"/>
</dbReference>
<keyword evidence="10" id="KW-1185">Reference proteome</keyword>
<dbReference type="InterPro" id="IPR035964">
    <property type="entry name" value="I/LWEQ_dom_sf"/>
</dbReference>
<dbReference type="InterPro" id="IPR032425">
    <property type="entry name" value="FERM_f0"/>
</dbReference>
<dbReference type="InterPro" id="IPR014352">
    <property type="entry name" value="FERM/acyl-CoA-bd_prot_sf"/>
</dbReference>
<dbReference type="InterPro" id="IPR036723">
    <property type="entry name" value="Alpha-catenin/vinculin-like_sf"/>
</dbReference>
<dbReference type="CDD" id="cd10569">
    <property type="entry name" value="FERM_C_Talin"/>
    <property type="match status" value="1"/>
</dbReference>
<evidence type="ECO:0000256" key="3">
    <source>
        <dbReference type="ARBA" id="ARBA00022490"/>
    </source>
</evidence>
<name>A0AAN7TU74_9MYCE</name>
<dbReference type="InterPro" id="IPR019747">
    <property type="entry name" value="FERM_CS"/>
</dbReference>
<feature type="coiled-coil region" evidence="6">
    <location>
        <begin position="2459"/>
        <end position="2488"/>
    </location>
</feature>
<keyword evidence="6" id="KW-0175">Coiled coil</keyword>
<dbReference type="CDD" id="cd17089">
    <property type="entry name" value="FERM_F0_TLN"/>
    <property type="match status" value="1"/>
</dbReference>
<keyword evidence="5" id="KW-0206">Cytoskeleton</keyword>
<dbReference type="SUPFAM" id="SSF47031">
    <property type="entry name" value="Second domain of FERM"/>
    <property type="match status" value="1"/>
</dbReference>
<dbReference type="InterPro" id="IPR002558">
    <property type="entry name" value="ILWEQ_dom"/>
</dbReference>
<dbReference type="GO" id="GO:0005886">
    <property type="term" value="C:plasma membrane"/>
    <property type="evidence" value="ECO:0007669"/>
    <property type="project" value="TreeGrafter"/>
</dbReference>
<dbReference type="SMART" id="SM01244">
    <property type="entry name" value="IRS"/>
    <property type="match status" value="1"/>
</dbReference>
<evidence type="ECO:0000256" key="2">
    <source>
        <dbReference type="ARBA" id="ARBA00004544"/>
    </source>
</evidence>
<dbReference type="Pfam" id="PF21692">
    <property type="entry name" value="Talin_R4"/>
    <property type="match status" value="1"/>
</dbReference>
<dbReference type="Proteomes" id="UP001344447">
    <property type="component" value="Unassembled WGS sequence"/>
</dbReference>
<dbReference type="PANTHER" id="PTHR19981:SF1">
    <property type="entry name" value="RHEA, ISOFORM B"/>
    <property type="match status" value="1"/>
</dbReference>
<dbReference type="InterPro" id="IPR054082">
    <property type="entry name" value="Talin_IBS2B"/>
</dbReference>
<dbReference type="InterPro" id="IPR035963">
    <property type="entry name" value="FERM_2"/>
</dbReference>
<dbReference type="InterPro" id="IPR011993">
    <property type="entry name" value="PH-like_dom_sf"/>
</dbReference>
<dbReference type="Gene3D" id="1.20.1420.10">
    <property type="entry name" value="Talin, central domain"/>
    <property type="match status" value="7"/>
</dbReference>
<comment type="caution">
    <text evidence="9">The sequence shown here is derived from an EMBL/GenBank/DDBJ whole genome shotgun (WGS) entry which is preliminary data.</text>
</comment>